<keyword evidence="4" id="KW-1003">Cell membrane</keyword>
<evidence type="ECO:0000313" key="9">
    <source>
        <dbReference type="EMBL" id="GAA1527111.1"/>
    </source>
</evidence>
<evidence type="ECO:0000256" key="2">
    <source>
        <dbReference type="ARBA" id="ARBA00007935"/>
    </source>
</evidence>
<name>A0ABN2AWX6_9ACTN</name>
<keyword evidence="5 8" id="KW-0812">Transmembrane</keyword>
<evidence type="ECO:0000256" key="1">
    <source>
        <dbReference type="ARBA" id="ARBA00004651"/>
    </source>
</evidence>
<evidence type="ECO:0000256" key="8">
    <source>
        <dbReference type="SAM" id="Phobius"/>
    </source>
</evidence>
<evidence type="ECO:0000256" key="4">
    <source>
        <dbReference type="ARBA" id="ARBA00022475"/>
    </source>
</evidence>
<dbReference type="CDD" id="cd06550">
    <property type="entry name" value="TM_ABC_iron-siderophores_like"/>
    <property type="match status" value="1"/>
</dbReference>
<comment type="similarity">
    <text evidence="2">Belongs to the binding-protein-dependent transport system permease family. FecCD subfamily.</text>
</comment>
<feature type="transmembrane region" description="Helical" evidence="8">
    <location>
        <begin position="251"/>
        <end position="275"/>
    </location>
</feature>
<reference evidence="9 10" key="1">
    <citation type="journal article" date="2019" name="Int. J. Syst. Evol. Microbiol.">
        <title>The Global Catalogue of Microorganisms (GCM) 10K type strain sequencing project: providing services to taxonomists for standard genome sequencing and annotation.</title>
        <authorList>
            <consortium name="The Broad Institute Genomics Platform"/>
            <consortium name="The Broad Institute Genome Sequencing Center for Infectious Disease"/>
            <person name="Wu L."/>
            <person name="Ma J."/>
        </authorList>
    </citation>
    <scope>NUCLEOTIDE SEQUENCE [LARGE SCALE GENOMIC DNA]</scope>
    <source>
        <strain evidence="9 10">JCM 14942</strain>
    </source>
</reference>
<evidence type="ECO:0000313" key="10">
    <source>
        <dbReference type="Proteomes" id="UP001500842"/>
    </source>
</evidence>
<feature type="transmembrane region" description="Helical" evidence="8">
    <location>
        <begin position="160"/>
        <end position="181"/>
    </location>
</feature>
<keyword evidence="6 8" id="KW-1133">Transmembrane helix</keyword>
<protein>
    <submittedName>
        <fullName evidence="9">Iron-enterobactin ABC transporter permease</fullName>
    </submittedName>
</protein>
<feature type="transmembrane region" description="Helical" evidence="8">
    <location>
        <begin position="75"/>
        <end position="93"/>
    </location>
</feature>
<feature type="transmembrane region" description="Helical" evidence="8">
    <location>
        <begin position="129"/>
        <end position="148"/>
    </location>
</feature>
<dbReference type="InterPro" id="IPR000522">
    <property type="entry name" value="ABC_transptr_permease_BtuC"/>
</dbReference>
<dbReference type="Proteomes" id="UP001500842">
    <property type="component" value="Unassembled WGS sequence"/>
</dbReference>
<dbReference type="Gene3D" id="1.10.3470.10">
    <property type="entry name" value="ABC transporter involved in vitamin B12 uptake, BtuC"/>
    <property type="match status" value="1"/>
</dbReference>
<sequence>MRHLLVGRGAVTLRLPVRTTVAVLVGLVVLAGLSVACLLVGDYDMTLGETLRALVGRGDDGLGIYFVQETRAPRVAAAALVGIALGVAGAIFQNVTGNPLGSPDIIGFTTGAATGALVQILLLGGDTDAVALGALLGGFGTAALVFGLTRAAGLTGNRLVLVGIGVGAVLAAINSLLIVRASLDAAQTAAQWTAGSLNAVLWPRTALLAVSVAVLLVPAALLARPLGMLALGDDLAAGTGVRVQRVRNASVVVAVALVSVAIAVTGPLAFVALAAPQVARRVGGQPTPGLLSSAVTGAVLVVASDLAAQRLFAPTQLAVGVVTGAVGGVYLVLLLAGEWRKQRG</sequence>
<dbReference type="PANTHER" id="PTHR30472:SF24">
    <property type="entry name" value="FERRIC ENTEROBACTIN TRANSPORT SYSTEM PERMEASE PROTEIN FEPG"/>
    <property type="match status" value="1"/>
</dbReference>
<proteinExistence type="inferred from homology"/>
<feature type="transmembrane region" description="Helical" evidence="8">
    <location>
        <begin position="317"/>
        <end position="336"/>
    </location>
</feature>
<comment type="caution">
    <text evidence="9">The sequence shown here is derived from an EMBL/GenBank/DDBJ whole genome shotgun (WGS) entry which is preliminary data.</text>
</comment>
<feature type="transmembrane region" description="Helical" evidence="8">
    <location>
        <begin position="105"/>
        <end position="123"/>
    </location>
</feature>
<dbReference type="EMBL" id="BAAAOR010000025">
    <property type="protein sequence ID" value="GAA1527111.1"/>
    <property type="molecule type" value="Genomic_DNA"/>
</dbReference>
<evidence type="ECO:0000256" key="3">
    <source>
        <dbReference type="ARBA" id="ARBA00022448"/>
    </source>
</evidence>
<keyword evidence="7 8" id="KW-0472">Membrane</keyword>
<comment type="subcellular location">
    <subcellularLocation>
        <location evidence="1">Cell membrane</location>
        <topology evidence="1">Multi-pass membrane protein</topology>
    </subcellularLocation>
</comment>
<organism evidence="9 10">
    <name type="scientific">Nocardioides humi</name>
    <dbReference type="NCBI Taxonomy" id="449461"/>
    <lineage>
        <taxon>Bacteria</taxon>
        <taxon>Bacillati</taxon>
        <taxon>Actinomycetota</taxon>
        <taxon>Actinomycetes</taxon>
        <taxon>Propionibacteriales</taxon>
        <taxon>Nocardioidaceae</taxon>
        <taxon>Nocardioides</taxon>
    </lineage>
</organism>
<dbReference type="Pfam" id="PF01032">
    <property type="entry name" value="FecCD"/>
    <property type="match status" value="1"/>
</dbReference>
<dbReference type="InterPro" id="IPR037294">
    <property type="entry name" value="ABC_BtuC-like"/>
</dbReference>
<dbReference type="SUPFAM" id="SSF81345">
    <property type="entry name" value="ABC transporter involved in vitamin B12 uptake, BtuC"/>
    <property type="match status" value="1"/>
</dbReference>
<gene>
    <name evidence="9" type="primary">fepG_3</name>
    <name evidence="9" type="ORF">GCM10009788_33210</name>
</gene>
<accession>A0ABN2AWX6</accession>
<dbReference type="PANTHER" id="PTHR30472">
    <property type="entry name" value="FERRIC ENTEROBACTIN TRANSPORT SYSTEM PERMEASE PROTEIN"/>
    <property type="match status" value="1"/>
</dbReference>
<evidence type="ECO:0000256" key="5">
    <source>
        <dbReference type="ARBA" id="ARBA00022692"/>
    </source>
</evidence>
<dbReference type="RefSeq" id="WP_219996330.1">
    <property type="nucleotide sequence ID" value="NZ_BAAAOR010000025.1"/>
</dbReference>
<feature type="transmembrane region" description="Helical" evidence="8">
    <location>
        <begin position="201"/>
        <end position="223"/>
    </location>
</feature>
<feature type="transmembrane region" description="Helical" evidence="8">
    <location>
        <begin position="21"/>
        <end position="41"/>
    </location>
</feature>
<evidence type="ECO:0000256" key="7">
    <source>
        <dbReference type="ARBA" id="ARBA00023136"/>
    </source>
</evidence>
<keyword evidence="3" id="KW-0813">Transport</keyword>
<keyword evidence="10" id="KW-1185">Reference proteome</keyword>
<evidence type="ECO:0000256" key="6">
    <source>
        <dbReference type="ARBA" id="ARBA00022989"/>
    </source>
</evidence>